<keyword evidence="7 10" id="KW-0472">Membrane</keyword>
<evidence type="ECO:0000256" key="8">
    <source>
        <dbReference type="ARBA" id="ARBA00023201"/>
    </source>
</evidence>
<evidence type="ECO:0000256" key="7">
    <source>
        <dbReference type="ARBA" id="ARBA00023136"/>
    </source>
</evidence>
<comment type="similarity">
    <text evidence="9">Belongs to the Ca(2+):cation antiporter (CaCA) (TC 2.A.19) family. Cation/calcium exchanger (CCX) subfamily.</text>
</comment>
<dbReference type="PANTHER" id="PTHR12266">
    <property type="entry name" value="NA+/CA2+ K+ INDEPENDENT EXCHANGER"/>
    <property type="match status" value="1"/>
</dbReference>
<dbReference type="InterPro" id="IPR004837">
    <property type="entry name" value="NaCa_Exmemb"/>
</dbReference>
<evidence type="ECO:0000256" key="1">
    <source>
        <dbReference type="ARBA" id="ARBA00004141"/>
    </source>
</evidence>
<dbReference type="AlphaFoldDB" id="A0A1E5VJB8"/>
<feature type="transmembrane region" description="Helical" evidence="10">
    <location>
        <begin position="155"/>
        <end position="174"/>
    </location>
</feature>
<dbReference type="EMBL" id="LWDX02037826">
    <property type="protein sequence ID" value="OEL25205.1"/>
    <property type="molecule type" value="Genomic_DNA"/>
</dbReference>
<feature type="transmembrane region" description="Helical" evidence="10">
    <location>
        <begin position="68"/>
        <end position="90"/>
    </location>
</feature>
<feature type="domain" description="Sodium/calcium exchanger membrane region" evidence="11">
    <location>
        <begin position="47"/>
        <end position="200"/>
    </location>
</feature>
<proteinExistence type="inferred from homology"/>
<gene>
    <name evidence="12" type="ORF">BAE44_0013779</name>
</gene>
<dbReference type="PANTHER" id="PTHR12266:SF36">
    <property type="entry name" value="OS10G0436900 PROTEIN"/>
    <property type="match status" value="1"/>
</dbReference>
<evidence type="ECO:0000256" key="6">
    <source>
        <dbReference type="ARBA" id="ARBA00023053"/>
    </source>
</evidence>
<reference evidence="12 13" key="1">
    <citation type="submission" date="2016-09" db="EMBL/GenBank/DDBJ databases">
        <title>The draft genome of Dichanthelium oligosanthes: A C3 panicoid grass species.</title>
        <authorList>
            <person name="Studer A.J."/>
            <person name="Schnable J.C."/>
            <person name="Brutnell T.P."/>
        </authorList>
    </citation>
    <scope>NUCLEOTIDE SEQUENCE [LARGE SCALE GENOMIC DNA]</scope>
    <source>
        <strain evidence="13">cv. Kellogg 1175</strain>
        <tissue evidence="12">Leaf</tissue>
    </source>
</reference>
<feature type="transmembrane region" description="Helical" evidence="10">
    <location>
        <begin position="43"/>
        <end position="61"/>
    </location>
</feature>
<evidence type="ECO:0000256" key="9">
    <source>
        <dbReference type="ARBA" id="ARBA00038187"/>
    </source>
</evidence>
<evidence type="ECO:0000313" key="12">
    <source>
        <dbReference type="EMBL" id="OEL25205.1"/>
    </source>
</evidence>
<feature type="transmembrane region" description="Helical" evidence="10">
    <location>
        <begin position="180"/>
        <end position="201"/>
    </location>
</feature>
<keyword evidence="5 10" id="KW-1133">Transmembrane helix</keyword>
<dbReference type="GO" id="GO:0016020">
    <property type="term" value="C:membrane"/>
    <property type="evidence" value="ECO:0007669"/>
    <property type="project" value="UniProtKB-SubCell"/>
</dbReference>
<keyword evidence="8" id="KW-0739">Sodium transport</keyword>
<dbReference type="GO" id="GO:0006814">
    <property type="term" value="P:sodium ion transport"/>
    <property type="evidence" value="ECO:0007669"/>
    <property type="project" value="UniProtKB-KW"/>
</dbReference>
<keyword evidence="8" id="KW-0406">Ion transport</keyword>
<dbReference type="STRING" id="888268.A0A1E5VJB8"/>
<dbReference type="InterPro" id="IPR044880">
    <property type="entry name" value="NCX_ion-bd_dom_sf"/>
</dbReference>
<accession>A0A1E5VJB8</accession>
<comment type="caution">
    <text evidence="12">The sequence shown here is derived from an EMBL/GenBank/DDBJ whole genome shotgun (WGS) entry which is preliminary data.</text>
</comment>
<evidence type="ECO:0000256" key="4">
    <source>
        <dbReference type="ARBA" id="ARBA00022692"/>
    </source>
</evidence>
<dbReference type="Pfam" id="PF01699">
    <property type="entry name" value="Na_Ca_ex"/>
    <property type="match status" value="1"/>
</dbReference>
<dbReference type="Gene3D" id="1.20.1420.30">
    <property type="entry name" value="NCX, central ion-binding region"/>
    <property type="match status" value="1"/>
</dbReference>
<evidence type="ECO:0000256" key="10">
    <source>
        <dbReference type="SAM" id="Phobius"/>
    </source>
</evidence>
<comment type="subcellular location">
    <subcellularLocation>
        <location evidence="1">Membrane</location>
        <topology evidence="1">Multi-pass membrane protein</topology>
    </subcellularLocation>
</comment>
<feature type="transmembrane region" description="Helical" evidence="10">
    <location>
        <begin position="124"/>
        <end position="143"/>
    </location>
</feature>
<keyword evidence="13" id="KW-1185">Reference proteome</keyword>
<evidence type="ECO:0000256" key="2">
    <source>
        <dbReference type="ARBA" id="ARBA00022448"/>
    </source>
</evidence>
<keyword evidence="3" id="KW-0050">Antiport</keyword>
<protein>
    <submittedName>
        <fullName evidence="12">Cation/calcium exchanger 3</fullName>
    </submittedName>
</protein>
<evidence type="ECO:0000259" key="11">
    <source>
        <dbReference type="Pfam" id="PF01699"/>
    </source>
</evidence>
<dbReference type="GO" id="GO:0015297">
    <property type="term" value="F:antiporter activity"/>
    <property type="evidence" value="ECO:0007669"/>
    <property type="project" value="UniProtKB-KW"/>
</dbReference>
<sequence length="207" mass="21757">MARRALLPARRHRGGVFLLQRQGPLAAARAVTTDPSAPPTRFLSVWLAAGFAVSVAWAYVVANEVLALLVSAGIVLSLDTATLALTVLAWGNSLGDLITNVAMASRGGPGGAQVAVSGCYGGPVFNVLVHLGMSMLLSCWAGYPRPLEIPREPGLYRTMGFVVGGLLWAVVVLPRRGMKVGSTLGFGLLVIYLGFLCINISQLESQL</sequence>
<dbReference type="Proteomes" id="UP000095767">
    <property type="component" value="Unassembled WGS sequence"/>
</dbReference>
<name>A0A1E5VJB8_9POAL</name>
<keyword evidence="6" id="KW-0915">Sodium</keyword>
<dbReference type="InterPro" id="IPR051359">
    <property type="entry name" value="CaCA_antiporter"/>
</dbReference>
<keyword evidence="2" id="KW-0813">Transport</keyword>
<evidence type="ECO:0000256" key="5">
    <source>
        <dbReference type="ARBA" id="ARBA00022989"/>
    </source>
</evidence>
<evidence type="ECO:0000313" key="13">
    <source>
        <dbReference type="Proteomes" id="UP000095767"/>
    </source>
</evidence>
<evidence type="ECO:0000256" key="3">
    <source>
        <dbReference type="ARBA" id="ARBA00022449"/>
    </source>
</evidence>
<keyword evidence="4 10" id="KW-0812">Transmembrane</keyword>
<dbReference type="OrthoDB" id="407410at2759"/>
<organism evidence="12 13">
    <name type="scientific">Dichanthelium oligosanthes</name>
    <dbReference type="NCBI Taxonomy" id="888268"/>
    <lineage>
        <taxon>Eukaryota</taxon>
        <taxon>Viridiplantae</taxon>
        <taxon>Streptophyta</taxon>
        <taxon>Embryophyta</taxon>
        <taxon>Tracheophyta</taxon>
        <taxon>Spermatophyta</taxon>
        <taxon>Magnoliopsida</taxon>
        <taxon>Liliopsida</taxon>
        <taxon>Poales</taxon>
        <taxon>Poaceae</taxon>
        <taxon>PACMAD clade</taxon>
        <taxon>Panicoideae</taxon>
        <taxon>Panicodae</taxon>
        <taxon>Paniceae</taxon>
        <taxon>Dichantheliinae</taxon>
        <taxon>Dichanthelium</taxon>
    </lineage>
</organism>
<dbReference type="GO" id="GO:0008324">
    <property type="term" value="F:monoatomic cation transmembrane transporter activity"/>
    <property type="evidence" value="ECO:0007669"/>
    <property type="project" value="TreeGrafter"/>
</dbReference>